<evidence type="ECO:0000256" key="11">
    <source>
        <dbReference type="ARBA" id="ARBA00022917"/>
    </source>
</evidence>
<proteinExistence type="inferred from homology"/>
<evidence type="ECO:0000256" key="2">
    <source>
        <dbReference type="ARBA" id="ARBA00004496"/>
    </source>
</evidence>
<comment type="similarity">
    <text evidence="3">Belongs to the phenylalanyl-tRNA synthetase beta subunit family. Type 2 subfamily.</text>
</comment>
<reference evidence="14 15" key="1">
    <citation type="submission" date="2018-06" db="EMBL/GenBank/DDBJ databases">
        <title>Extensive metabolic versatility and redundancy in microbially diverse, dynamic hydrothermal sediments.</title>
        <authorList>
            <person name="Dombrowski N."/>
            <person name="Teske A."/>
            <person name="Baker B.J."/>
        </authorList>
    </citation>
    <scope>NUCLEOTIDE SEQUENCE [LARGE SCALE GENOMIC DNA]</scope>
    <source>
        <strain evidence="14">B9_G13</strain>
    </source>
</reference>
<dbReference type="SMART" id="SM00873">
    <property type="entry name" value="B3_4"/>
    <property type="match status" value="1"/>
</dbReference>
<comment type="caution">
    <text evidence="14">The sequence shown here is derived from an EMBL/GenBank/DDBJ whole genome shotgun (WGS) entry which is preliminary data.</text>
</comment>
<dbReference type="PANTHER" id="PTHR10947">
    <property type="entry name" value="PHENYLALANYL-TRNA SYNTHETASE BETA CHAIN AND LEUCINE-RICH REPEAT-CONTAINING PROTEIN 47"/>
    <property type="match status" value="1"/>
</dbReference>
<evidence type="ECO:0000313" key="15">
    <source>
        <dbReference type="Proteomes" id="UP000277633"/>
    </source>
</evidence>
<dbReference type="InterPro" id="IPR005146">
    <property type="entry name" value="B3/B4_tRNA-bd"/>
</dbReference>
<dbReference type="PANTHER" id="PTHR10947:SF0">
    <property type="entry name" value="PHENYLALANINE--TRNA LIGASE BETA SUBUNIT"/>
    <property type="match status" value="1"/>
</dbReference>
<name>A0A497JEX1_9ARCH</name>
<accession>A0A497JEX1</accession>
<evidence type="ECO:0000256" key="6">
    <source>
        <dbReference type="ARBA" id="ARBA00022598"/>
    </source>
</evidence>
<evidence type="ECO:0000259" key="13">
    <source>
        <dbReference type="PROSITE" id="PS51483"/>
    </source>
</evidence>
<dbReference type="GO" id="GO:0004826">
    <property type="term" value="F:phenylalanine-tRNA ligase activity"/>
    <property type="evidence" value="ECO:0007669"/>
    <property type="project" value="UniProtKB-EC"/>
</dbReference>
<sequence length="531" mass="59967">GKKLSEEELKEKAALFVKGEIEAIENDTIKIELKDTTRPDLWSVEGIARELAGLYGIQKGLPKFKVYKSNVCVQVDPKLEGIRPKGAYAIAKGIKVTEYLLEQLIQLQEKLCETFGRKRREVAIGIFDYDKVEGNLRYYAAKPETEFVPLGFSKKMSLKEILAKHPKGIEYGKLLEGKHLYPLLVDSNNEVLSMPPIINSEYSGKVTTETKNLFVDVTGFDQELINMALEIVCAALHDRGARIESVTVNYGKEKIVTPEFKARKIIVPVKLIERTIGESITANKLKRFIEMKRMNCTLKKNCIIAEYPSYRADVLHPIDVVEDVLIAMDYNSITPEAVKLPCTGSELAERKTCNAVREVCIGMQLQEVLTFTLTSKEKQQAKMLLPEQEFVELENPLSSEYAVFRKSIVPELLDFLAKNKHCEYPQKIFEVGKVVHLNEKKETKVDERNVVCIALSGKDASFNEIKAHLDALCKALSWRYEIKRAEHSSFKSGFCAMIKIGEKLGVIGEINENVLKNFGLKMPVAVLEVEL</sequence>
<dbReference type="FunFam" id="3.50.40.10:FF:000003">
    <property type="entry name" value="Phenylalanine--tRNA ligase beta subunit"/>
    <property type="match status" value="1"/>
</dbReference>
<keyword evidence="5" id="KW-0963">Cytoplasm</keyword>
<feature type="domain" description="B5" evidence="13">
    <location>
        <begin position="260"/>
        <end position="335"/>
    </location>
</feature>
<dbReference type="EC" id="6.1.1.20" evidence="4"/>
<dbReference type="GO" id="GO:0009328">
    <property type="term" value="C:phenylalanine-tRNA ligase complex"/>
    <property type="evidence" value="ECO:0007669"/>
    <property type="project" value="TreeGrafter"/>
</dbReference>
<evidence type="ECO:0000256" key="7">
    <source>
        <dbReference type="ARBA" id="ARBA00022723"/>
    </source>
</evidence>
<comment type="cofactor">
    <cofactor evidence="1">
        <name>Mg(2+)</name>
        <dbReference type="ChEBI" id="CHEBI:18420"/>
    </cofactor>
</comment>
<evidence type="ECO:0000256" key="4">
    <source>
        <dbReference type="ARBA" id="ARBA00012814"/>
    </source>
</evidence>
<dbReference type="SUPFAM" id="SSF46955">
    <property type="entry name" value="Putative DNA-binding domain"/>
    <property type="match status" value="1"/>
</dbReference>
<keyword evidence="7" id="KW-0479">Metal-binding</keyword>
<dbReference type="InterPro" id="IPR041616">
    <property type="entry name" value="PheRS_beta_core"/>
</dbReference>
<dbReference type="SMART" id="SM00874">
    <property type="entry name" value="B5"/>
    <property type="match status" value="1"/>
</dbReference>
<dbReference type="Gene3D" id="3.30.56.10">
    <property type="match status" value="2"/>
</dbReference>
<keyword evidence="12" id="KW-0030">Aminoacyl-tRNA synthetase</keyword>
<keyword evidence="9" id="KW-0067">ATP-binding</keyword>
<dbReference type="CDD" id="cd00769">
    <property type="entry name" value="PheRS_beta_core"/>
    <property type="match status" value="1"/>
</dbReference>
<dbReference type="AlphaFoldDB" id="A0A497JEX1"/>
<dbReference type="InterPro" id="IPR005147">
    <property type="entry name" value="tRNA_synthase_B5-dom"/>
</dbReference>
<dbReference type="InterPro" id="IPR004531">
    <property type="entry name" value="Phe-tRNA-synth_IIc_bsu_arc_euk"/>
</dbReference>
<dbReference type="InterPro" id="IPR009061">
    <property type="entry name" value="DNA-bd_dom_put_sf"/>
</dbReference>
<organism evidence="14 15">
    <name type="scientific">Candidatus Iainarchaeum sp</name>
    <dbReference type="NCBI Taxonomy" id="3101447"/>
    <lineage>
        <taxon>Archaea</taxon>
        <taxon>Candidatus Iainarchaeota</taxon>
        <taxon>Candidatus Iainarchaeia</taxon>
        <taxon>Candidatus Iainarchaeales</taxon>
        <taxon>Candidatus Iainarchaeaceae</taxon>
        <taxon>Candidatus Iainarchaeum</taxon>
    </lineage>
</organism>
<keyword evidence="10" id="KW-0460">Magnesium</keyword>
<keyword evidence="6 14" id="KW-0436">Ligase</keyword>
<dbReference type="GO" id="GO:0006432">
    <property type="term" value="P:phenylalanyl-tRNA aminoacylation"/>
    <property type="evidence" value="ECO:0007669"/>
    <property type="project" value="InterPro"/>
</dbReference>
<evidence type="ECO:0000256" key="5">
    <source>
        <dbReference type="ARBA" id="ARBA00022490"/>
    </source>
</evidence>
<dbReference type="GO" id="GO:0003723">
    <property type="term" value="F:RNA binding"/>
    <property type="evidence" value="ECO:0007669"/>
    <property type="project" value="InterPro"/>
</dbReference>
<evidence type="ECO:0000313" key="14">
    <source>
        <dbReference type="EMBL" id="RLG68952.1"/>
    </source>
</evidence>
<dbReference type="NCBIfam" id="TIGR00471">
    <property type="entry name" value="pheT_arch"/>
    <property type="match status" value="1"/>
</dbReference>
<dbReference type="InterPro" id="IPR045060">
    <property type="entry name" value="Phe-tRNA-ligase_IIc_bsu"/>
</dbReference>
<protein>
    <recommendedName>
        <fullName evidence="4">phenylalanine--tRNA ligase</fullName>
        <ecNumber evidence="4">6.1.1.20</ecNumber>
    </recommendedName>
</protein>
<evidence type="ECO:0000256" key="3">
    <source>
        <dbReference type="ARBA" id="ARBA00007438"/>
    </source>
</evidence>
<dbReference type="EMBL" id="QMWO01000108">
    <property type="protein sequence ID" value="RLG68952.1"/>
    <property type="molecule type" value="Genomic_DNA"/>
</dbReference>
<keyword evidence="11" id="KW-0648">Protein biosynthesis</keyword>
<dbReference type="GO" id="GO:0000287">
    <property type="term" value="F:magnesium ion binding"/>
    <property type="evidence" value="ECO:0007669"/>
    <property type="project" value="InterPro"/>
</dbReference>
<dbReference type="Pfam" id="PF03483">
    <property type="entry name" value="B3_4"/>
    <property type="match status" value="1"/>
</dbReference>
<dbReference type="InterPro" id="IPR045864">
    <property type="entry name" value="aa-tRNA-synth_II/BPL/LPL"/>
</dbReference>
<dbReference type="Pfam" id="PF03484">
    <property type="entry name" value="B5"/>
    <property type="match status" value="1"/>
</dbReference>
<evidence type="ECO:0000256" key="10">
    <source>
        <dbReference type="ARBA" id="ARBA00022842"/>
    </source>
</evidence>
<dbReference type="SUPFAM" id="SSF55681">
    <property type="entry name" value="Class II aaRS and biotin synthetases"/>
    <property type="match status" value="1"/>
</dbReference>
<dbReference type="Gene3D" id="3.30.930.10">
    <property type="entry name" value="Bira Bifunctional Protein, Domain 2"/>
    <property type="match status" value="1"/>
</dbReference>
<dbReference type="GO" id="GO:0005524">
    <property type="term" value="F:ATP binding"/>
    <property type="evidence" value="ECO:0007669"/>
    <property type="project" value="UniProtKB-KW"/>
</dbReference>
<keyword evidence="8" id="KW-0547">Nucleotide-binding</keyword>
<gene>
    <name evidence="14" type="ORF">DRO07_02885</name>
</gene>
<dbReference type="Pfam" id="PF17759">
    <property type="entry name" value="tRNA_synthFbeta"/>
    <property type="match status" value="1"/>
</dbReference>
<evidence type="ECO:0000256" key="12">
    <source>
        <dbReference type="ARBA" id="ARBA00023146"/>
    </source>
</evidence>
<dbReference type="Proteomes" id="UP000277633">
    <property type="component" value="Unassembled WGS sequence"/>
</dbReference>
<feature type="non-terminal residue" evidence="14">
    <location>
        <position position="1"/>
    </location>
</feature>
<evidence type="ECO:0000256" key="1">
    <source>
        <dbReference type="ARBA" id="ARBA00001946"/>
    </source>
</evidence>
<dbReference type="Gene3D" id="3.50.40.10">
    <property type="entry name" value="Phenylalanyl-trna Synthetase, Chain B, domain 3"/>
    <property type="match status" value="1"/>
</dbReference>
<dbReference type="InterPro" id="IPR020825">
    <property type="entry name" value="Phe-tRNA_synthase-like_B3/B4"/>
</dbReference>
<evidence type="ECO:0000256" key="9">
    <source>
        <dbReference type="ARBA" id="ARBA00022840"/>
    </source>
</evidence>
<comment type="subcellular location">
    <subcellularLocation>
        <location evidence="2">Cytoplasm</location>
    </subcellularLocation>
</comment>
<dbReference type="PROSITE" id="PS51483">
    <property type="entry name" value="B5"/>
    <property type="match status" value="1"/>
</dbReference>
<evidence type="ECO:0000256" key="8">
    <source>
        <dbReference type="ARBA" id="ARBA00022741"/>
    </source>
</evidence>